<feature type="region of interest" description="Disordered" evidence="7">
    <location>
        <begin position="1"/>
        <end position="54"/>
    </location>
</feature>
<reference evidence="9" key="1">
    <citation type="journal article" date="2023" name="Commun. Biol.">
        <title>Genome analysis of Parmales, the sister group of diatoms, reveals the evolutionary specialization of diatoms from phago-mixotrophs to photoautotrophs.</title>
        <authorList>
            <person name="Ban H."/>
            <person name="Sato S."/>
            <person name="Yoshikawa S."/>
            <person name="Yamada K."/>
            <person name="Nakamura Y."/>
            <person name="Ichinomiya M."/>
            <person name="Sato N."/>
            <person name="Blanc-Mathieu R."/>
            <person name="Endo H."/>
            <person name="Kuwata A."/>
            <person name="Ogata H."/>
        </authorList>
    </citation>
    <scope>NUCLEOTIDE SEQUENCE [LARGE SCALE GENOMIC DNA]</scope>
    <source>
        <strain evidence="9">NIES 3699</strain>
    </source>
</reference>
<dbReference type="EMBL" id="BRXX01000266">
    <property type="protein sequence ID" value="GMI01456.1"/>
    <property type="molecule type" value="Genomic_DNA"/>
</dbReference>
<feature type="region of interest" description="Disordered" evidence="7">
    <location>
        <begin position="164"/>
        <end position="224"/>
    </location>
</feature>
<feature type="region of interest" description="Disordered" evidence="7">
    <location>
        <begin position="323"/>
        <end position="404"/>
    </location>
</feature>
<feature type="compositionally biased region" description="Basic and acidic residues" evidence="7">
    <location>
        <begin position="114"/>
        <end position="128"/>
    </location>
</feature>
<feature type="region of interest" description="Disordered" evidence="7">
    <location>
        <begin position="1029"/>
        <end position="1105"/>
    </location>
</feature>
<feature type="coiled-coil region" evidence="6">
    <location>
        <begin position="783"/>
        <end position="884"/>
    </location>
</feature>
<gene>
    <name evidence="8" type="ORF">TrVE_jg10743</name>
</gene>
<evidence type="ECO:0000256" key="3">
    <source>
        <dbReference type="ARBA" id="ARBA00022840"/>
    </source>
</evidence>
<accession>A0A9W7CBA3</accession>
<keyword evidence="4 6" id="KW-0175">Coiled coil</keyword>
<keyword evidence="3" id="KW-0067">ATP-binding</keyword>
<proteinExistence type="predicted"/>
<evidence type="ECO:0000256" key="2">
    <source>
        <dbReference type="ARBA" id="ARBA00022741"/>
    </source>
</evidence>
<comment type="caution">
    <text evidence="8">The sequence shown here is derived from an EMBL/GenBank/DDBJ whole genome shotgun (WGS) entry which is preliminary data.</text>
</comment>
<dbReference type="AlphaFoldDB" id="A0A9W7CBA3"/>
<keyword evidence="5" id="KW-0505">Motor protein</keyword>
<dbReference type="PANTHER" id="PTHR37739:SF8">
    <property type="entry name" value="KINESIN-LIKE PROTEIN KIN-12D"/>
    <property type="match status" value="1"/>
</dbReference>
<feature type="compositionally biased region" description="Acidic residues" evidence="7">
    <location>
        <begin position="375"/>
        <end position="390"/>
    </location>
</feature>
<keyword evidence="1" id="KW-0493">Microtubule</keyword>
<feature type="compositionally biased region" description="Low complexity" evidence="7">
    <location>
        <begin position="130"/>
        <end position="146"/>
    </location>
</feature>
<dbReference type="GO" id="GO:0005874">
    <property type="term" value="C:microtubule"/>
    <property type="evidence" value="ECO:0007669"/>
    <property type="project" value="UniProtKB-KW"/>
</dbReference>
<feature type="region of interest" description="Disordered" evidence="7">
    <location>
        <begin position="430"/>
        <end position="463"/>
    </location>
</feature>
<feature type="compositionally biased region" description="Low complexity" evidence="7">
    <location>
        <begin position="354"/>
        <end position="365"/>
    </location>
</feature>
<dbReference type="PANTHER" id="PTHR37739">
    <property type="entry name" value="KINESIN-LIKE PROTEIN KIN-12D"/>
    <property type="match status" value="1"/>
</dbReference>
<evidence type="ECO:0000313" key="8">
    <source>
        <dbReference type="EMBL" id="GMI01456.1"/>
    </source>
</evidence>
<feature type="compositionally biased region" description="Basic and acidic residues" evidence="7">
    <location>
        <begin position="1086"/>
        <end position="1105"/>
    </location>
</feature>
<keyword evidence="2" id="KW-0547">Nucleotide-binding</keyword>
<feature type="region of interest" description="Disordered" evidence="7">
    <location>
        <begin position="114"/>
        <end position="152"/>
    </location>
</feature>
<dbReference type="Proteomes" id="UP001165160">
    <property type="component" value="Unassembled WGS sequence"/>
</dbReference>
<feature type="compositionally biased region" description="Basic and acidic residues" evidence="7">
    <location>
        <begin position="1040"/>
        <end position="1054"/>
    </location>
</feature>
<feature type="compositionally biased region" description="Basic and acidic residues" evidence="7">
    <location>
        <begin position="323"/>
        <end position="334"/>
    </location>
</feature>
<feature type="compositionally biased region" description="Basic residues" evidence="7">
    <location>
        <begin position="16"/>
        <end position="37"/>
    </location>
</feature>
<feature type="compositionally biased region" description="Pro residues" evidence="7">
    <location>
        <begin position="340"/>
        <end position="353"/>
    </location>
</feature>
<evidence type="ECO:0000313" key="9">
    <source>
        <dbReference type="Proteomes" id="UP001165160"/>
    </source>
</evidence>
<protein>
    <submittedName>
        <fullName evidence="8">Uncharacterized protein</fullName>
    </submittedName>
</protein>
<sequence length="1105" mass="121721">MLPNLGEGTVSELAKGRKKMGKTWGKFKRATGIKKPKKDGSAYPQDMTSDGPAANNTFQSLTVSSNYDENLRTLVNFYEVWNPEKVVEAKSILDAYKGKEEMLFRRLEDLQINRDGTEDGRGYDREQEAEQQQQLQEQQFQEQQQQLKMPPASEFTSNATMLFNSDVPEVGGDGGRMNPFSFDDDHSDESDQEEGEEDDDEGQSSSEEETHNSGGAPLDFFNSNNNINDDLGLLSPDPITSDQVTSHLDNIFGGTSIEDSPFGAQLNNADADAFGDVAEQMRVANMREPAITTTTTTTAAAKTQGDAFDVMGGDFDVLKMEKELPAPAKKKPEPDSASFPAPPRPPPGPPPQSQPQVQVQVQAHFSDSDSSDAFSDSEEEEEESSSEEEPSPEKQQKKKKKSKQLLSLASKALKGTGKIAKYTAKAATATLSTTTTSSSKDSPSNHSHGHGHSSSGSSNEPIPTKSEIIDILNNFHLQGAGSLPHNAIVLAVSNSKIPPSSTFSFMWYKQAVNSTNLQLIPNLTTPTYQPNASDLNHTIHCKLKVHPHLLPNLYPMPLSDKFAGTPPLFPAVNVKTRVVAALETGQMNISSLELKASTTNSSLQLQPLPSSLPASNITVSLDSDDKLKISSADSDTPRGLLVDLSASPSPLLTVDPVNVNRLDVTPAPESVEWYGDVGGELWQFHQMLEGVKAQGQMSQQHFTLHFNFVNSSKEARDVFFLVSRHKSNSPSWLLPWDEEGSERGSGGGDSTPDSGQRFERRDSLGSTPMQEQEEADNGLLAQMITMKKELDDMKAEEKKKQKRYFHLKQQLEVTEEQLEQVSEAFDELSNSKQDSEASTNAMITALEDENERLESSEKSKNETIENLREDLEAANSEIKKLQHQLSAKPAALYKSDSPSPLPPSSDVSEKYRLEATIWKRKYDSIQKDMKKVLKTSVSSSKLKSLEKQNMLMSDDLIAHKKALDHALGQLDEMRLREIQLLGTSFEFAPRPKPKSYVRVARNIVKMRKATASKGKKVIKEVGSAVRRVRNKARKSSLLKKSKEGGRRKSEEKVRAGAGGGFEVGNNGHVFSDSDDSSESDDEEEVVFEHMEGGGDNLKLEFEREA</sequence>
<evidence type="ECO:0000256" key="4">
    <source>
        <dbReference type="ARBA" id="ARBA00023054"/>
    </source>
</evidence>
<dbReference type="GO" id="GO:0005524">
    <property type="term" value="F:ATP binding"/>
    <property type="evidence" value="ECO:0007669"/>
    <property type="project" value="UniProtKB-KW"/>
</dbReference>
<dbReference type="InterPro" id="IPR044986">
    <property type="entry name" value="KIF15/KIN-12"/>
</dbReference>
<evidence type="ECO:0000256" key="5">
    <source>
        <dbReference type="ARBA" id="ARBA00023175"/>
    </source>
</evidence>
<keyword evidence="9" id="KW-1185">Reference proteome</keyword>
<feature type="compositionally biased region" description="Low complexity" evidence="7">
    <location>
        <begin position="430"/>
        <end position="459"/>
    </location>
</feature>
<feature type="compositionally biased region" description="Acidic residues" evidence="7">
    <location>
        <begin position="185"/>
        <end position="202"/>
    </location>
</feature>
<feature type="compositionally biased region" description="Acidic residues" evidence="7">
    <location>
        <begin position="1072"/>
        <end position="1085"/>
    </location>
</feature>
<evidence type="ECO:0000256" key="7">
    <source>
        <dbReference type="SAM" id="MobiDB-lite"/>
    </source>
</evidence>
<feature type="region of interest" description="Disordered" evidence="7">
    <location>
        <begin position="731"/>
        <end position="775"/>
    </location>
</feature>
<name>A0A9W7CBA3_9STRA</name>
<evidence type="ECO:0000256" key="1">
    <source>
        <dbReference type="ARBA" id="ARBA00022701"/>
    </source>
</evidence>
<evidence type="ECO:0000256" key="6">
    <source>
        <dbReference type="SAM" id="Coils"/>
    </source>
</evidence>
<feature type="compositionally biased region" description="Basic residues" evidence="7">
    <location>
        <begin position="1029"/>
        <end position="1039"/>
    </location>
</feature>
<organism evidence="8 9">
    <name type="scientific">Triparma verrucosa</name>
    <dbReference type="NCBI Taxonomy" id="1606542"/>
    <lineage>
        <taxon>Eukaryota</taxon>
        <taxon>Sar</taxon>
        <taxon>Stramenopiles</taxon>
        <taxon>Ochrophyta</taxon>
        <taxon>Bolidophyceae</taxon>
        <taxon>Parmales</taxon>
        <taxon>Triparmaceae</taxon>
        <taxon>Triparma</taxon>
    </lineage>
</organism>